<dbReference type="Proteomes" id="UP001175000">
    <property type="component" value="Unassembled WGS sequence"/>
</dbReference>
<accession>A0AA40C453</accession>
<sequence>DRRVSYQSHFCNGRWTVANSHYIYQGGIYLNGVPGQPTMGPGPRMCRRVSCSHDSGTR</sequence>
<evidence type="ECO:0000313" key="1">
    <source>
        <dbReference type="EMBL" id="KAK0624397.1"/>
    </source>
</evidence>
<evidence type="ECO:0000313" key="2">
    <source>
        <dbReference type="Proteomes" id="UP001175000"/>
    </source>
</evidence>
<name>A0AA40C453_9PEZI</name>
<feature type="non-terminal residue" evidence="1">
    <location>
        <position position="1"/>
    </location>
</feature>
<gene>
    <name evidence="1" type="ORF">B0T14DRAFT_425379</name>
</gene>
<proteinExistence type="predicted"/>
<comment type="caution">
    <text evidence="1">The sequence shown here is derived from an EMBL/GenBank/DDBJ whole genome shotgun (WGS) entry which is preliminary data.</text>
</comment>
<organism evidence="1 2">
    <name type="scientific">Immersiella caudata</name>
    <dbReference type="NCBI Taxonomy" id="314043"/>
    <lineage>
        <taxon>Eukaryota</taxon>
        <taxon>Fungi</taxon>
        <taxon>Dikarya</taxon>
        <taxon>Ascomycota</taxon>
        <taxon>Pezizomycotina</taxon>
        <taxon>Sordariomycetes</taxon>
        <taxon>Sordariomycetidae</taxon>
        <taxon>Sordariales</taxon>
        <taxon>Lasiosphaeriaceae</taxon>
        <taxon>Immersiella</taxon>
    </lineage>
</organism>
<dbReference type="AlphaFoldDB" id="A0AA40C453"/>
<dbReference type="EMBL" id="JAULSU010000003">
    <property type="protein sequence ID" value="KAK0624397.1"/>
    <property type="molecule type" value="Genomic_DNA"/>
</dbReference>
<reference evidence="1" key="1">
    <citation type="submission" date="2023-06" db="EMBL/GenBank/DDBJ databases">
        <title>Genome-scale phylogeny and comparative genomics of the fungal order Sordariales.</title>
        <authorList>
            <consortium name="Lawrence Berkeley National Laboratory"/>
            <person name="Hensen N."/>
            <person name="Bonometti L."/>
            <person name="Westerberg I."/>
            <person name="Brannstrom I.O."/>
            <person name="Guillou S."/>
            <person name="Cros-Aarteil S."/>
            <person name="Calhoun S."/>
            <person name="Haridas S."/>
            <person name="Kuo A."/>
            <person name="Mondo S."/>
            <person name="Pangilinan J."/>
            <person name="Riley R."/>
            <person name="Labutti K."/>
            <person name="Andreopoulos B."/>
            <person name="Lipzen A."/>
            <person name="Chen C."/>
            <person name="Yanf M."/>
            <person name="Daum C."/>
            <person name="Ng V."/>
            <person name="Clum A."/>
            <person name="Steindorff A."/>
            <person name="Ohm R."/>
            <person name="Martin F."/>
            <person name="Silar P."/>
            <person name="Natvig D."/>
            <person name="Lalanne C."/>
            <person name="Gautier V."/>
            <person name="Ament-Velasquez S.L."/>
            <person name="Kruys A."/>
            <person name="Hutchinson M.I."/>
            <person name="Powell A.J."/>
            <person name="Barry K."/>
            <person name="Miller A.N."/>
            <person name="Grigoriev I.V."/>
            <person name="Debuchy R."/>
            <person name="Gladieux P."/>
            <person name="Thoren M.H."/>
            <person name="Johannesson H."/>
        </authorList>
    </citation>
    <scope>NUCLEOTIDE SEQUENCE</scope>
    <source>
        <strain evidence="1">CBS 606.72</strain>
    </source>
</reference>
<protein>
    <submittedName>
        <fullName evidence="1">Uncharacterized protein</fullName>
    </submittedName>
</protein>
<keyword evidence="2" id="KW-1185">Reference proteome</keyword>